<dbReference type="AlphaFoldDB" id="A0A382XME9"/>
<dbReference type="EMBL" id="UINC01168649">
    <property type="protein sequence ID" value="SVD71785.1"/>
    <property type="molecule type" value="Genomic_DNA"/>
</dbReference>
<proteinExistence type="predicted"/>
<protein>
    <submittedName>
        <fullName evidence="1">Uncharacterized protein</fullName>
    </submittedName>
</protein>
<sequence length="51" mass="5726">PALAQSFRRMDLHRDHCQDLLALARPLATSTHHSLAVISLPDRPRPHHVGI</sequence>
<reference evidence="1" key="1">
    <citation type="submission" date="2018-05" db="EMBL/GenBank/DDBJ databases">
        <authorList>
            <person name="Lanie J.A."/>
            <person name="Ng W.-L."/>
            <person name="Kazmierczak K.M."/>
            <person name="Andrzejewski T.M."/>
            <person name="Davidsen T.M."/>
            <person name="Wayne K.J."/>
            <person name="Tettelin H."/>
            <person name="Glass J.I."/>
            <person name="Rusch D."/>
            <person name="Podicherti R."/>
            <person name="Tsui H.-C.T."/>
            <person name="Winkler M.E."/>
        </authorList>
    </citation>
    <scope>NUCLEOTIDE SEQUENCE</scope>
</reference>
<organism evidence="1">
    <name type="scientific">marine metagenome</name>
    <dbReference type="NCBI Taxonomy" id="408172"/>
    <lineage>
        <taxon>unclassified sequences</taxon>
        <taxon>metagenomes</taxon>
        <taxon>ecological metagenomes</taxon>
    </lineage>
</organism>
<name>A0A382XME9_9ZZZZ</name>
<feature type="non-terminal residue" evidence="1">
    <location>
        <position position="1"/>
    </location>
</feature>
<gene>
    <name evidence="1" type="ORF">METZ01_LOCUS424639</name>
</gene>
<accession>A0A382XME9</accession>
<evidence type="ECO:0000313" key="1">
    <source>
        <dbReference type="EMBL" id="SVD71785.1"/>
    </source>
</evidence>